<name>A0A650EY65_9CAUD</name>
<keyword evidence="1" id="KW-0472">Membrane</keyword>
<dbReference type="RefSeq" id="YP_010648994.1">
    <property type="nucleotide sequence ID" value="NC_070763.1"/>
</dbReference>
<evidence type="ECO:0000256" key="1">
    <source>
        <dbReference type="SAM" id="Phobius"/>
    </source>
</evidence>
<evidence type="ECO:0000313" key="2">
    <source>
        <dbReference type="EMBL" id="QGT55107.1"/>
    </source>
</evidence>
<dbReference type="Proteomes" id="UP000423482">
    <property type="component" value="Segment"/>
</dbReference>
<evidence type="ECO:0000313" key="3">
    <source>
        <dbReference type="Proteomes" id="UP000423482"/>
    </source>
</evidence>
<proteinExistence type="predicted"/>
<keyword evidence="1" id="KW-1133">Transmembrane helix</keyword>
<dbReference type="GeneID" id="77924482"/>
<sequence length="159" mass="17988">MTVTPFSRQLVESLKRGGHRVLSGRYPLYRYMVVGLAVGTIVQLIHGPPPSVRETVPDWVGIFYSIFQLVGAIILLAAIQYMADTPAAARLERIGLVMIMTAIPIYFISICINNNGIPETWTPYLTLPIFAYGIYRTSEVTKQLRELEKEKRRRGCEDK</sequence>
<keyword evidence="1" id="KW-0812">Transmembrane</keyword>
<dbReference type="KEGG" id="vg:77924482"/>
<accession>A0A650EY65</accession>
<gene>
    <name evidence="2" type="primary">114</name>
    <name evidence="2" type="ORF">SEA_FORZA_114</name>
</gene>
<feature type="transmembrane region" description="Helical" evidence="1">
    <location>
        <begin position="94"/>
        <end position="115"/>
    </location>
</feature>
<reference evidence="2 3" key="1">
    <citation type="submission" date="2019-04" db="EMBL/GenBank/DDBJ databases">
        <authorList>
            <person name="Pope W.H."/>
            <person name="Garlena R.A."/>
            <person name="Russell D.A."/>
            <person name="Jacobs-Sera D."/>
            <person name="Hatfull G.F."/>
        </authorList>
    </citation>
    <scope>NUCLEOTIDE SEQUENCE [LARGE SCALE GENOMIC DNA]</scope>
</reference>
<dbReference type="EMBL" id="MK814760">
    <property type="protein sequence ID" value="QGT55107.1"/>
    <property type="molecule type" value="Genomic_DNA"/>
</dbReference>
<feature type="transmembrane region" description="Helical" evidence="1">
    <location>
        <begin position="59"/>
        <end position="82"/>
    </location>
</feature>
<organism evidence="2 3">
    <name type="scientific">Gordonia phage Forza</name>
    <dbReference type="NCBI Taxonomy" id="2571247"/>
    <lineage>
        <taxon>Viruses</taxon>
        <taxon>Duplodnaviria</taxon>
        <taxon>Heunggongvirae</taxon>
        <taxon>Uroviricota</taxon>
        <taxon>Caudoviricetes</taxon>
        <taxon>Forzavirus</taxon>
        <taxon>Forzavirus forza</taxon>
    </lineage>
</organism>
<keyword evidence="3" id="KW-1185">Reference proteome</keyword>
<protein>
    <submittedName>
        <fullName evidence="2">Uncharacterized protein</fullName>
    </submittedName>
</protein>
<feature type="transmembrane region" description="Helical" evidence="1">
    <location>
        <begin position="28"/>
        <end position="47"/>
    </location>
</feature>